<organism evidence="6 7">
    <name type="scientific">Chloropicon primus</name>
    <dbReference type="NCBI Taxonomy" id="1764295"/>
    <lineage>
        <taxon>Eukaryota</taxon>
        <taxon>Viridiplantae</taxon>
        <taxon>Chlorophyta</taxon>
        <taxon>Chloropicophyceae</taxon>
        <taxon>Chloropicales</taxon>
        <taxon>Chloropicaceae</taxon>
        <taxon>Chloropicon</taxon>
    </lineage>
</organism>
<dbReference type="CDD" id="cd13395">
    <property type="entry name" value="ASKHA_NBD_Arp4_ACTL6-like"/>
    <property type="match status" value="1"/>
</dbReference>
<feature type="compositionally biased region" description="Basic and acidic residues" evidence="2">
    <location>
        <begin position="42"/>
        <end position="51"/>
    </location>
</feature>
<dbReference type="STRING" id="1764295.A0A5B8MZ76"/>
<proteinExistence type="inferred from homology"/>
<comment type="similarity">
    <text evidence="1">Belongs to the actin family.</text>
</comment>
<dbReference type="EMBL" id="HBHL01008104">
    <property type="protein sequence ID" value="CAD9716450.1"/>
    <property type="molecule type" value="Transcribed_RNA"/>
</dbReference>
<dbReference type="Proteomes" id="UP000316726">
    <property type="component" value="Chromosome 15"/>
</dbReference>
<dbReference type="Gene3D" id="3.30.420.40">
    <property type="match status" value="2"/>
</dbReference>
<gene>
    <name evidence="6" type="ORF">A3770_15p75030</name>
    <name evidence="3" type="ORF">CPRI1469_LOCUS5287</name>
    <name evidence="4" type="ORF">CPRI1469_LOCUS5306</name>
    <name evidence="5" type="ORF">CPRI1469_LOCUS5312</name>
</gene>
<evidence type="ECO:0000313" key="4">
    <source>
        <dbReference type="EMBL" id="CAD9716450.1"/>
    </source>
</evidence>
<dbReference type="InterPro" id="IPR018181">
    <property type="entry name" value="Heat_shock_70_CS"/>
</dbReference>
<dbReference type="PANTHER" id="PTHR11937">
    <property type="entry name" value="ACTIN"/>
    <property type="match status" value="1"/>
</dbReference>
<name>A0A5B8MZ76_9CHLO</name>
<dbReference type="OrthoDB" id="5132116at2759"/>
<dbReference type="EMBL" id="CP031048">
    <property type="protein sequence ID" value="QDZ24985.1"/>
    <property type="molecule type" value="Genomic_DNA"/>
</dbReference>
<reference evidence="3" key="2">
    <citation type="submission" date="2021-01" db="EMBL/GenBank/DDBJ databases">
        <authorList>
            <person name="Corre E."/>
            <person name="Pelletier E."/>
            <person name="Niang G."/>
            <person name="Scheremetjew M."/>
            <person name="Finn R."/>
            <person name="Kale V."/>
            <person name="Holt S."/>
            <person name="Cochrane G."/>
            <person name="Meng A."/>
            <person name="Brown T."/>
            <person name="Cohen L."/>
        </authorList>
    </citation>
    <scope>NUCLEOTIDE SEQUENCE</scope>
    <source>
        <strain evidence="3">CCMP1205</strain>
    </source>
</reference>
<dbReference type="Gene3D" id="3.90.640.10">
    <property type="entry name" value="Actin, Chain A, domain 4"/>
    <property type="match status" value="1"/>
</dbReference>
<evidence type="ECO:0000256" key="2">
    <source>
        <dbReference type="SAM" id="MobiDB-lite"/>
    </source>
</evidence>
<dbReference type="Pfam" id="PF00022">
    <property type="entry name" value="Actin"/>
    <property type="match status" value="1"/>
</dbReference>
<dbReference type="InterPro" id="IPR043129">
    <property type="entry name" value="ATPase_NBD"/>
</dbReference>
<feature type="region of interest" description="Disordered" evidence="2">
    <location>
        <begin position="42"/>
        <end position="91"/>
    </location>
</feature>
<evidence type="ECO:0000313" key="5">
    <source>
        <dbReference type="EMBL" id="CAD9716456.1"/>
    </source>
</evidence>
<evidence type="ECO:0000313" key="3">
    <source>
        <dbReference type="EMBL" id="CAD9716431.1"/>
    </source>
</evidence>
<dbReference type="InterPro" id="IPR004000">
    <property type="entry name" value="Actin"/>
</dbReference>
<dbReference type="PROSITE" id="PS01036">
    <property type="entry name" value="HSP70_3"/>
    <property type="match status" value="1"/>
</dbReference>
<evidence type="ECO:0000313" key="7">
    <source>
        <dbReference type="Proteomes" id="UP000316726"/>
    </source>
</evidence>
<dbReference type="SUPFAM" id="SSF53067">
    <property type="entry name" value="Actin-like ATPase domain"/>
    <property type="match status" value="2"/>
</dbReference>
<accession>A0A5B8MZ76</accession>
<feature type="compositionally biased region" description="Basic and acidic residues" evidence="2">
    <location>
        <begin position="79"/>
        <end position="91"/>
    </location>
</feature>
<dbReference type="EMBL" id="HBHL01008081">
    <property type="protein sequence ID" value="CAD9716431.1"/>
    <property type="molecule type" value="Transcribed_RNA"/>
</dbReference>
<dbReference type="AlphaFoldDB" id="A0A5B8MZ76"/>
<sequence length="469" mass="52005">MYGGDEVNAIVIDVGTHAVKAGYAGEESPKVYYPSCVGALTRDKTETRDTNGKSGQNGAQAGGRDVEMAEAGADASTTPKKEGEASKAGNKSDRDLFVGHFALNYRRDGMEVLSPFEQKTGLLNDWEIVENIWNYTLKDRLQIDPKEHPVLLAEPNFNTNECREKSLEILFETFQPPAVFLSKNACLSSYSAGRPTSLVIDMGHQSSVAAAVHDGYLLQKSVSRSRIGGDLLTECMHRSVQSKDIKVRPRYAFERTESKQNKGTFDVKELDDYKGSTTETYHKWSVEQILSDLKETVCRVSESVFNEEEHANIPTVTYELPDGTEVQIGSDRFKVPEVLFNPGLVQTFQDAQTIENMGVLPLQSMTSLVMESITKVDVDVRKELYNGIILAGGSSMLPNVRERLEREILEQAPGQARVKVIASQNVMERKFGVWIGGSILASLGSFQQCWMSKQEYEEKGASLIHLKAP</sequence>
<dbReference type="FunFam" id="3.30.420.40:FF:000058">
    <property type="entry name" value="Putative actin-related protein 5"/>
    <property type="match status" value="1"/>
</dbReference>
<keyword evidence="7" id="KW-1185">Reference proteome</keyword>
<evidence type="ECO:0000313" key="6">
    <source>
        <dbReference type="EMBL" id="QDZ24985.1"/>
    </source>
</evidence>
<reference evidence="6 7" key="1">
    <citation type="submission" date="2018-07" db="EMBL/GenBank/DDBJ databases">
        <title>The complete nuclear genome of the prasinophyte Chloropicon primus (CCMP1205).</title>
        <authorList>
            <person name="Pombert J.-F."/>
            <person name="Otis C."/>
            <person name="Turmel M."/>
            <person name="Lemieux C."/>
        </authorList>
    </citation>
    <scope>NUCLEOTIDE SEQUENCE [LARGE SCALE GENOMIC DNA]</scope>
    <source>
        <strain evidence="6 7">CCMP1205</strain>
    </source>
</reference>
<evidence type="ECO:0000256" key="1">
    <source>
        <dbReference type="RuleBase" id="RU000487"/>
    </source>
</evidence>
<protein>
    <submittedName>
        <fullName evidence="6">Actin</fullName>
    </submittedName>
</protein>
<dbReference type="SMART" id="SM00268">
    <property type="entry name" value="ACTIN"/>
    <property type="match status" value="1"/>
</dbReference>
<dbReference type="EMBL" id="HBHL01008115">
    <property type="protein sequence ID" value="CAD9716456.1"/>
    <property type="molecule type" value="Transcribed_RNA"/>
</dbReference>